<evidence type="ECO:0000256" key="1">
    <source>
        <dbReference type="SAM" id="MobiDB-lite"/>
    </source>
</evidence>
<feature type="region of interest" description="Disordered" evidence="1">
    <location>
        <begin position="157"/>
        <end position="205"/>
    </location>
</feature>
<reference evidence="2" key="2">
    <citation type="submission" date="2023-03" db="EMBL/GenBank/DDBJ databases">
        <authorList>
            <person name="Inwood S.N."/>
            <person name="Skelly J.G."/>
            <person name="Guhlin J."/>
            <person name="Harrop T.W.R."/>
            <person name="Goldson S.G."/>
            <person name="Dearden P.K."/>
        </authorList>
    </citation>
    <scope>NUCLEOTIDE SEQUENCE</scope>
    <source>
        <strain evidence="2">Irish</strain>
        <tissue evidence="2">Whole body</tissue>
    </source>
</reference>
<dbReference type="EMBL" id="JAQQBS010000002">
    <property type="protein sequence ID" value="KAK0172860.1"/>
    <property type="molecule type" value="Genomic_DNA"/>
</dbReference>
<name>A0AA39FNF7_9HYME</name>
<dbReference type="AlphaFoldDB" id="A0AA39FNF7"/>
<feature type="compositionally biased region" description="Basic and acidic residues" evidence="1">
    <location>
        <begin position="565"/>
        <end position="581"/>
    </location>
</feature>
<evidence type="ECO:0000313" key="2">
    <source>
        <dbReference type="EMBL" id="KAK0172860.1"/>
    </source>
</evidence>
<feature type="compositionally biased region" description="Basic and acidic residues" evidence="1">
    <location>
        <begin position="157"/>
        <end position="167"/>
    </location>
</feature>
<reference evidence="2" key="1">
    <citation type="journal article" date="2023" name="bioRxiv">
        <title>Scaffold-level genome assemblies of two parasitoid biocontrol wasps reveal the parthenogenesis mechanism and an associated novel virus.</title>
        <authorList>
            <person name="Inwood S."/>
            <person name="Skelly J."/>
            <person name="Guhlin J."/>
            <person name="Harrop T."/>
            <person name="Goldson S."/>
            <person name="Dearden P."/>
        </authorList>
    </citation>
    <scope>NUCLEOTIDE SEQUENCE</scope>
    <source>
        <strain evidence="2">Irish</strain>
        <tissue evidence="2">Whole body</tissue>
    </source>
</reference>
<protein>
    <submittedName>
        <fullName evidence="2">Uncharacterized protein</fullName>
    </submittedName>
</protein>
<sequence>MGKKPGGRRHGMKDELTVNTQSFNWIPWLLAICLCMTEARYKMRRPLPPSPLPPPQIFKKSWPIAHRMSMGNTIHMGNNYPPKRQIFNKPSHYRLRPPPMFNVPPTQWKNPIPVIAPIQNIAVMPQRTPVKEFAVMNKVPEYSPEYRPELIALPQTHRGDIDDDRGPIHTIPAPNLSLADKPYHTGEENNDDNSQSGYRRLPNYNEYNSNGSGAVVTNYGFGDLGTSAEYQRPVTNPTPPQNSYEVTKMHDVTNEFQTVVPTFFPAEFDSSRLVSPGPTPDVQTNELYLNHPPISRSGMIDTNTKFGHSNIPMQTNLQSSLHVGFLGSGAQAPSMSQSQMSDIHVGHQASDLHVGHPAASGPPLSANQLYDLLNSFPQPLVEQYTTDQQPQLQQHLLQQQLDQLIQSETNPTTFSQPQMHSFNYDEQAAKQQQQQQQQQLQQQILFGQDYASGRVTADYNLAPEPPTDVRHNAPVHQSPDLEYQSENSEQTENNIEYDEQGPSNAVKQAGSENYFSTVGNNGVSISTQFYTTLPNRETAEKLAALAAAGNVNSHLIGQLKKQQQRQKEHEQEQQRQQHHEEDVQKFNDENLQNDEPLPANHNYQVNEQVDDIPHDVQKENSQQPQRLRYGSQKRYRQRYRQQQIQQEQEVADKHYEQQKFMQEQHEQEEEQKNEEKKRPLRIMVPEVEQDDNYRNLHSNDSTNDDYEYDNSDSQLTEVNTTLSHDDSTSTFGSRIKNKSDM</sequence>
<evidence type="ECO:0000313" key="3">
    <source>
        <dbReference type="Proteomes" id="UP001168990"/>
    </source>
</evidence>
<keyword evidence="3" id="KW-1185">Reference proteome</keyword>
<feature type="compositionally biased region" description="Basic and acidic residues" evidence="1">
    <location>
        <begin position="650"/>
        <end position="665"/>
    </location>
</feature>
<accession>A0AA39FNF7</accession>
<comment type="caution">
    <text evidence="2">The sequence shown here is derived from an EMBL/GenBank/DDBJ whole genome shotgun (WGS) entry which is preliminary data.</text>
</comment>
<proteinExistence type="predicted"/>
<organism evidence="2 3">
    <name type="scientific">Microctonus aethiopoides</name>
    <dbReference type="NCBI Taxonomy" id="144406"/>
    <lineage>
        <taxon>Eukaryota</taxon>
        <taxon>Metazoa</taxon>
        <taxon>Ecdysozoa</taxon>
        <taxon>Arthropoda</taxon>
        <taxon>Hexapoda</taxon>
        <taxon>Insecta</taxon>
        <taxon>Pterygota</taxon>
        <taxon>Neoptera</taxon>
        <taxon>Endopterygota</taxon>
        <taxon>Hymenoptera</taxon>
        <taxon>Apocrita</taxon>
        <taxon>Ichneumonoidea</taxon>
        <taxon>Braconidae</taxon>
        <taxon>Euphorinae</taxon>
        <taxon>Microctonus</taxon>
    </lineage>
</organism>
<feature type="region of interest" description="Disordered" evidence="1">
    <location>
        <begin position="617"/>
        <end position="741"/>
    </location>
</feature>
<feature type="region of interest" description="Disordered" evidence="1">
    <location>
        <begin position="558"/>
        <end position="581"/>
    </location>
</feature>
<feature type="compositionally biased region" description="Polar residues" evidence="1">
    <location>
        <begin position="484"/>
        <end position="494"/>
    </location>
</feature>
<dbReference type="Proteomes" id="UP001168990">
    <property type="component" value="Unassembled WGS sequence"/>
</dbReference>
<feature type="region of interest" description="Disordered" evidence="1">
    <location>
        <begin position="483"/>
        <end position="507"/>
    </location>
</feature>
<gene>
    <name evidence="2" type="ORF">PV328_006127</name>
</gene>
<feature type="compositionally biased region" description="Polar residues" evidence="1">
    <location>
        <begin position="711"/>
        <end position="732"/>
    </location>
</feature>